<feature type="binding site" evidence="21">
    <location>
        <begin position="33"/>
        <end position="37"/>
    </location>
    <ligand>
        <name>substrate</name>
    </ligand>
</feature>
<keyword evidence="8 24" id="KW-0808">Transferase</keyword>
<dbReference type="RefSeq" id="WP_109458018.1">
    <property type="nucleotide sequence ID" value="NZ_QFBC01000003.1"/>
</dbReference>
<name>A0A2U2DTL3_9HYPH</name>
<keyword evidence="9 24" id="KW-0812">Transmembrane</keyword>
<dbReference type="Gene3D" id="1.10.287.3610">
    <property type="match status" value="1"/>
</dbReference>
<dbReference type="GO" id="GO:0046872">
    <property type="term" value="F:metal ion binding"/>
    <property type="evidence" value="ECO:0007669"/>
    <property type="project" value="UniProtKB-KW"/>
</dbReference>
<evidence type="ECO:0000256" key="3">
    <source>
        <dbReference type="ARBA" id="ARBA00012133"/>
    </source>
</evidence>
<dbReference type="CDD" id="cd14264">
    <property type="entry name" value="DAGK_IM"/>
    <property type="match status" value="1"/>
</dbReference>
<feature type="binding site" evidence="22">
    <location>
        <position position="20"/>
    </location>
    <ligand>
        <name>ATP</name>
        <dbReference type="ChEBI" id="CHEBI:30616"/>
    </ligand>
</feature>
<evidence type="ECO:0000256" key="13">
    <source>
        <dbReference type="ARBA" id="ARBA00022840"/>
    </source>
</evidence>
<dbReference type="GO" id="GO:0005886">
    <property type="term" value="C:plasma membrane"/>
    <property type="evidence" value="ECO:0007669"/>
    <property type="project" value="UniProtKB-SubCell"/>
</dbReference>
<evidence type="ECO:0000256" key="8">
    <source>
        <dbReference type="ARBA" id="ARBA00022679"/>
    </source>
</evidence>
<evidence type="ECO:0000313" key="25">
    <source>
        <dbReference type="EMBL" id="PWE56642.1"/>
    </source>
</evidence>
<feature type="binding site" evidence="22">
    <location>
        <position position="31"/>
    </location>
    <ligand>
        <name>ATP</name>
        <dbReference type="ChEBI" id="CHEBI:30616"/>
    </ligand>
</feature>
<evidence type="ECO:0000256" key="5">
    <source>
        <dbReference type="ARBA" id="ARBA00022475"/>
    </source>
</evidence>
<keyword evidence="18" id="KW-0594">Phospholipid biosynthesis</keyword>
<keyword evidence="10 23" id="KW-0479">Metal-binding</keyword>
<evidence type="ECO:0000256" key="2">
    <source>
        <dbReference type="ARBA" id="ARBA00005967"/>
    </source>
</evidence>
<evidence type="ECO:0000256" key="12">
    <source>
        <dbReference type="ARBA" id="ARBA00022777"/>
    </source>
</evidence>
<dbReference type="InterPro" id="IPR033718">
    <property type="entry name" value="DAGK_prok"/>
</dbReference>
<comment type="function">
    <text evidence="24">Catalyzes the ATP-dependent phosphorylation of sn-l,2-diacylglycerol (DAG) to phosphatidic acid. Involved in the recycling of diacylglycerol produced as a by-product during membrane-derived oligosaccharide (MDO) biosynthesis.</text>
</comment>
<dbReference type="PROSITE" id="PS01069">
    <property type="entry name" value="DAGK_PROKAR"/>
    <property type="match status" value="1"/>
</dbReference>
<evidence type="ECO:0000256" key="21">
    <source>
        <dbReference type="PIRSR" id="PIRSR600829-2"/>
    </source>
</evidence>
<keyword evidence="15 24" id="KW-1133">Transmembrane helix</keyword>
<keyword evidence="5" id="KW-1003">Cell membrane</keyword>
<keyword evidence="16 24" id="KW-0443">Lipid metabolism</keyword>
<keyword evidence="19 24" id="KW-1208">Phospholipid metabolism</keyword>
<keyword evidence="13 22" id="KW-0067">ATP-binding</keyword>
<dbReference type="PANTHER" id="PTHR34299">
    <property type="entry name" value="DIACYLGLYCEROL KINASE"/>
    <property type="match status" value="1"/>
</dbReference>
<comment type="similarity">
    <text evidence="2 24">Belongs to the bacterial diacylglycerol kinase family.</text>
</comment>
<evidence type="ECO:0000256" key="6">
    <source>
        <dbReference type="ARBA" id="ARBA00022516"/>
    </source>
</evidence>
<keyword evidence="12 24" id="KW-0418">Kinase</keyword>
<evidence type="ECO:0000256" key="22">
    <source>
        <dbReference type="PIRSR" id="PIRSR600829-3"/>
    </source>
</evidence>
<gene>
    <name evidence="25" type="ORF">DEM27_09745</name>
</gene>
<reference evidence="25 26" key="1">
    <citation type="submission" date="2018-05" db="EMBL/GenBank/DDBJ databases">
        <title>The draft genome of strain NS-104.</title>
        <authorList>
            <person name="Hang P."/>
            <person name="Jiang J."/>
        </authorList>
    </citation>
    <scope>NUCLEOTIDE SEQUENCE [LARGE SCALE GENOMIC DNA]</scope>
    <source>
        <strain evidence="25 26">NS-104</strain>
    </source>
</reference>
<keyword evidence="6" id="KW-0444">Lipid biosynthesis</keyword>
<keyword evidence="14 23" id="KW-0460">Magnesium</keyword>
<dbReference type="AlphaFoldDB" id="A0A2U2DTL3"/>
<dbReference type="Pfam" id="PF01219">
    <property type="entry name" value="DAGK_prokar"/>
    <property type="match status" value="1"/>
</dbReference>
<dbReference type="InterPro" id="IPR000829">
    <property type="entry name" value="DAGK"/>
</dbReference>
<comment type="subcellular location">
    <subcellularLocation>
        <location evidence="1 24">Cell inner membrane</location>
        <topology evidence="1 24">Multi-pass membrane protein</topology>
    </subcellularLocation>
</comment>
<evidence type="ECO:0000256" key="4">
    <source>
        <dbReference type="ARBA" id="ARBA00017575"/>
    </source>
</evidence>
<feature type="binding site" evidence="21">
    <location>
        <position position="72"/>
    </location>
    <ligand>
        <name>substrate</name>
    </ligand>
</feature>
<evidence type="ECO:0000256" key="23">
    <source>
        <dbReference type="PIRSR" id="PIRSR600829-4"/>
    </source>
</evidence>
<comment type="catalytic activity">
    <reaction evidence="24">
        <text>a 1,2-diacyl-sn-glycerol + ATP = a 1,2-diacyl-sn-glycero-3-phosphate + ADP + H(+)</text>
        <dbReference type="Rhea" id="RHEA:10272"/>
        <dbReference type="ChEBI" id="CHEBI:15378"/>
        <dbReference type="ChEBI" id="CHEBI:17815"/>
        <dbReference type="ChEBI" id="CHEBI:30616"/>
        <dbReference type="ChEBI" id="CHEBI:58608"/>
        <dbReference type="ChEBI" id="CHEBI:456216"/>
        <dbReference type="EC" id="2.7.1.107"/>
    </reaction>
</comment>
<sequence length="126" mass="13957">MDRVVEKKRGLRHFFAAASYSWGGFTRLLRESAFRQEILFFLVAVLLFAVIGASLAEFLTLVILCLLLFGFEALNTAIEELVDRISPEISAVGKNAKDLGSFAVLCLLVSTSLFIVFVIARHLVGF</sequence>
<accession>A0A2U2DTL3</accession>
<organism evidence="25 26">
    <name type="scientific">Metarhizobium album</name>
    <dbReference type="NCBI Taxonomy" id="2182425"/>
    <lineage>
        <taxon>Bacteria</taxon>
        <taxon>Pseudomonadati</taxon>
        <taxon>Pseudomonadota</taxon>
        <taxon>Alphaproteobacteria</taxon>
        <taxon>Hyphomicrobiales</taxon>
        <taxon>Rhizobiaceae</taxon>
        <taxon>Metarhizobium</taxon>
    </lineage>
</organism>
<feature type="binding site" evidence="21">
    <location>
        <begin position="17"/>
        <end position="22"/>
    </location>
    <ligand>
        <name>substrate</name>
    </ligand>
</feature>
<evidence type="ECO:0000256" key="15">
    <source>
        <dbReference type="ARBA" id="ARBA00022989"/>
    </source>
</evidence>
<evidence type="ECO:0000256" key="24">
    <source>
        <dbReference type="RuleBase" id="RU363065"/>
    </source>
</evidence>
<evidence type="ECO:0000256" key="17">
    <source>
        <dbReference type="ARBA" id="ARBA00023136"/>
    </source>
</evidence>
<evidence type="ECO:0000256" key="20">
    <source>
        <dbReference type="PIRSR" id="PIRSR600829-1"/>
    </source>
</evidence>
<evidence type="ECO:0000256" key="9">
    <source>
        <dbReference type="ARBA" id="ARBA00022692"/>
    </source>
</evidence>
<keyword evidence="26" id="KW-1185">Reference proteome</keyword>
<proteinExistence type="inferred from homology"/>
<dbReference type="OrthoDB" id="9796011at2"/>
<evidence type="ECO:0000256" key="16">
    <source>
        <dbReference type="ARBA" id="ARBA00023098"/>
    </source>
</evidence>
<feature type="binding site" evidence="23">
    <location>
        <position position="31"/>
    </location>
    <ligand>
        <name>a divalent metal cation</name>
        <dbReference type="ChEBI" id="CHEBI:60240"/>
    </ligand>
</feature>
<comment type="cofactor">
    <cofactor evidence="23">
        <name>Mg(2+)</name>
        <dbReference type="ChEBI" id="CHEBI:18420"/>
    </cofactor>
    <text evidence="23">Mn(2+), Zn(2+), Cd(2+) and Co(2+) support activity to lesser extents.</text>
</comment>
<feature type="binding site" evidence="23">
    <location>
        <position position="79"/>
    </location>
    <ligand>
        <name>a divalent metal cation</name>
        <dbReference type="ChEBI" id="CHEBI:60240"/>
    </ligand>
</feature>
<dbReference type="EMBL" id="QFBC01000003">
    <property type="protein sequence ID" value="PWE56642.1"/>
    <property type="molecule type" value="Genomic_DNA"/>
</dbReference>
<keyword evidence="11 22" id="KW-0547">Nucleotide-binding</keyword>
<comment type="caution">
    <text evidence="24">Lacks conserved residue(s) required for the propagation of feature annotation.</text>
</comment>
<evidence type="ECO:0000256" key="11">
    <source>
        <dbReference type="ARBA" id="ARBA00022741"/>
    </source>
</evidence>
<protein>
    <recommendedName>
        <fullName evidence="4 24">Diacylglycerol kinase</fullName>
        <ecNumber evidence="3 24">2.7.1.107</ecNumber>
    </recommendedName>
</protein>
<dbReference type="GO" id="GO:0005524">
    <property type="term" value="F:ATP binding"/>
    <property type="evidence" value="ECO:0007669"/>
    <property type="project" value="UniProtKB-KW"/>
</dbReference>
<feature type="transmembrane region" description="Helical" evidence="24">
    <location>
        <begin position="99"/>
        <end position="120"/>
    </location>
</feature>
<evidence type="ECO:0000256" key="14">
    <source>
        <dbReference type="ARBA" id="ARBA00022842"/>
    </source>
</evidence>
<evidence type="ECO:0000256" key="10">
    <source>
        <dbReference type="ARBA" id="ARBA00022723"/>
    </source>
</evidence>
<evidence type="ECO:0000256" key="19">
    <source>
        <dbReference type="ARBA" id="ARBA00023264"/>
    </source>
</evidence>
<feature type="binding site" evidence="21">
    <location>
        <position position="101"/>
    </location>
    <ligand>
        <name>substrate</name>
    </ligand>
</feature>
<feature type="transmembrane region" description="Helical" evidence="24">
    <location>
        <begin position="38"/>
        <end position="71"/>
    </location>
</feature>
<evidence type="ECO:0000256" key="7">
    <source>
        <dbReference type="ARBA" id="ARBA00022519"/>
    </source>
</evidence>
<dbReference type="InterPro" id="IPR036945">
    <property type="entry name" value="DAGK_sf"/>
</dbReference>
<feature type="active site" description="Proton acceptor" evidence="20">
    <location>
        <position position="72"/>
    </location>
</feature>
<comment type="caution">
    <text evidence="25">The sequence shown here is derived from an EMBL/GenBank/DDBJ whole genome shotgun (WGS) entry which is preliminary data.</text>
</comment>
<feature type="binding site" evidence="22">
    <location>
        <begin position="97"/>
        <end position="98"/>
    </location>
    <ligand>
        <name>ATP</name>
        <dbReference type="ChEBI" id="CHEBI:30616"/>
    </ligand>
</feature>
<keyword evidence="7 24" id="KW-0997">Cell inner membrane</keyword>
<dbReference type="Proteomes" id="UP000245252">
    <property type="component" value="Unassembled WGS sequence"/>
</dbReference>
<evidence type="ECO:0000256" key="1">
    <source>
        <dbReference type="ARBA" id="ARBA00004429"/>
    </source>
</evidence>
<dbReference type="PANTHER" id="PTHR34299:SF1">
    <property type="entry name" value="DIACYLGLYCEROL KINASE"/>
    <property type="match status" value="1"/>
</dbReference>
<feature type="binding site" evidence="22">
    <location>
        <position position="79"/>
    </location>
    <ligand>
        <name>ATP</name>
        <dbReference type="ChEBI" id="CHEBI:30616"/>
    </ligand>
</feature>
<evidence type="ECO:0000313" key="26">
    <source>
        <dbReference type="Proteomes" id="UP000245252"/>
    </source>
</evidence>
<dbReference type="GO" id="GO:0004143">
    <property type="term" value="F:ATP-dependent diacylglycerol kinase activity"/>
    <property type="evidence" value="ECO:0007669"/>
    <property type="project" value="UniProtKB-EC"/>
</dbReference>
<dbReference type="EC" id="2.7.1.107" evidence="3 24"/>
<evidence type="ECO:0000256" key="18">
    <source>
        <dbReference type="ARBA" id="ARBA00023209"/>
    </source>
</evidence>
<dbReference type="GO" id="GO:0006654">
    <property type="term" value="P:phosphatidic acid biosynthetic process"/>
    <property type="evidence" value="ECO:0007669"/>
    <property type="project" value="InterPro"/>
</dbReference>
<keyword evidence="17 24" id="KW-0472">Membrane</keyword>